<accession>A0A3M8LQT7</accession>
<feature type="compositionally biased region" description="Low complexity" evidence="1">
    <location>
        <begin position="69"/>
        <end position="86"/>
    </location>
</feature>
<evidence type="ECO:0000313" key="3">
    <source>
        <dbReference type="Proteomes" id="UP000279859"/>
    </source>
</evidence>
<protein>
    <submittedName>
        <fullName evidence="2">Uncharacterized protein</fullName>
    </submittedName>
</protein>
<reference evidence="2 3" key="1">
    <citation type="submission" date="2018-11" db="EMBL/GenBank/DDBJ databases">
        <title>Cryobacterium sp. nov., isolated from rhizosphere soil of lettuce.</title>
        <authorList>
            <person name="Wang Y."/>
        </authorList>
    </citation>
    <scope>NUCLEOTIDE SEQUENCE [LARGE SCALE GENOMIC DNA]</scope>
    <source>
        <strain evidence="2 3">NEAU-85</strain>
    </source>
</reference>
<evidence type="ECO:0000313" key="2">
    <source>
        <dbReference type="EMBL" id="RNE67252.1"/>
    </source>
</evidence>
<proteinExistence type="predicted"/>
<dbReference type="EMBL" id="RDSR01000001">
    <property type="protein sequence ID" value="RNE67252.1"/>
    <property type="molecule type" value="Genomic_DNA"/>
</dbReference>
<sequence length="101" mass="10390">MMLRSETDAATPIETDVAVPTRWSSDRLSVATASSAACSRSADSSARTGLAISSPTAPIAACSSRVTTAESTAVSSPAPSSSPSSESDVRKRRSRSVRSRT</sequence>
<evidence type="ECO:0000256" key="1">
    <source>
        <dbReference type="SAM" id="MobiDB-lite"/>
    </source>
</evidence>
<name>A0A3M8LQT7_9MICO</name>
<dbReference type="Proteomes" id="UP000279859">
    <property type="component" value="Unassembled WGS sequence"/>
</dbReference>
<feature type="region of interest" description="Disordered" evidence="1">
    <location>
        <begin position="69"/>
        <end position="101"/>
    </location>
</feature>
<comment type="caution">
    <text evidence="2">The sequence shown here is derived from an EMBL/GenBank/DDBJ whole genome shotgun (WGS) entry which is preliminary data.</text>
</comment>
<dbReference type="AlphaFoldDB" id="A0A3M8LQT7"/>
<keyword evidence="3" id="KW-1185">Reference proteome</keyword>
<feature type="compositionally biased region" description="Basic residues" evidence="1">
    <location>
        <begin position="90"/>
        <end position="101"/>
    </location>
</feature>
<gene>
    <name evidence="2" type="ORF">EEJ31_00240</name>
</gene>
<organism evidence="2 3">
    <name type="scientific">Cryobacterium tepidiphilum</name>
    <dbReference type="NCBI Taxonomy" id="2486026"/>
    <lineage>
        <taxon>Bacteria</taxon>
        <taxon>Bacillati</taxon>
        <taxon>Actinomycetota</taxon>
        <taxon>Actinomycetes</taxon>
        <taxon>Micrococcales</taxon>
        <taxon>Microbacteriaceae</taxon>
        <taxon>Cryobacterium</taxon>
    </lineage>
</organism>